<dbReference type="RefSeq" id="WP_179190025.1">
    <property type="nucleotide sequence ID" value="NZ_NGKU01000001.1"/>
</dbReference>
<reference evidence="1 2" key="1">
    <citation type="submission" date="2017-05" db="EMBL/GenBank/DDBJ databases">
        <title>The Genome Sequence of Enterococcus sp. 8G7_MSG3316.</title>
        <authorList>
            <consortium name="The Broad Institute Genomics Platform"/>
            <consortium name="The Broad Institute Genomic Center for Infectious Diseases"/>
            <person name="Earl A."/>
            <person name="Manson A."/>
            <person name="Schwartman J."/>
            <person name="Gilmore M."/>
            <person name="Abouelleil A."/>
            <person name="Cao P."/>
            <person name="Chapman S."/>
            <person name="Cusick C."/>
            <person name="Shea T."/>
            <person name="Young S."/>
            <person name="Neafsey D."/>
            <person name="Nusbaum C."/>
            <person name="Birren B."/>
        </authorList>
    </citation>
    <scope>NUCLEOTIDE SEQUENCE [LARGE SCALE GENOMIC DNA]</scope>
    <source>
        <strain evidence="1 2">8G7_MSG3316</strain>
    </source>
</reference>
<dbReference type="STRING" id="1834191.A5886_002083"/>
<sequence length="54" mass="6171">MLATFISLFSIFALAALLAGTFFMARLLMAQEAKPVKVPVRIQNEDDRRQYPNR</sequence>
<evidence type="ECO:0000313" key="1">
    <source>
        <dbReference type="EMBL" id="OTN77003.1"/>
    </source>
</evidence>
<evidence type="ECO:0000313" key="2">
    <source>
        <dbReference type="Proteomes" id="UP000195043"/>
    </source>
</evidence>
<dbReference type="Proteomes" id="UP000195043">
    <property type="component" value="Unassembled WGS sequence"/>
</dbReference>
<comment type="caution">
    <text evidence="1">The sequence shown here is derived from an EMBL/GenBank/DDBJ whole genome shotgun (WGS) entry which is preliminary data.</text>
</comment>
<gene>
    <name evidence="1" type="ORF">A5886_002083</name>
</gene>
<dbReference type="EMBL" id="NGKU01000001">
    <property type="protein sequence ID" value="OTN77003.1"/>
    <property type="molecule type" value="Genomic_DNA"/>
</dbReference>
<proteinExistence type="predicted"/>
<name>A0A242A8R3_9ENTE</name>
<accession>A0A242A8R3</accession>
<organism evidence="1 2">
    <name type="scientific">Candidatus Enterococcus testudinis</name>
    <dbReference type="NCBI Taxonomy" id="1834191"/>
    <lineage>
        <taxon>Bacteria</taxon>
        <taxon>Bacillati</taxon>
        <taxon>Bacillota</taxon>
        <taxon>Bacilli</taxon>
        <taxon>Lactobacillales</taxon>
        <taxon>Enterococcaceae</taxon>
        <taxon>Enterococcus</taxon>
    </lineage>
</organism>
<protein>
    <submittedName>
        <fullName evidence="1">Uncharacterized protein</fullName>
    </submittedName>
</protein>
<dbReference type="AlphaFoldDB" id="A0A242A8R3"/>
<keyword evidence="2" id="KW-1185">Reference proteome</keyword>